<keyword evidence="3" id="KW-1185">Reference proteome</keyword>
<dbReference type="AlphaFoldDB" id="A0A1I4GWM9"/>
<keyword evidence="1" id="KW-0472">Membrane</keyword>
<keyword evidence="1" id="KW-0812">Transmembrane</keyword>
<gene>
    <name evidence="2" type="ORF">SAMN04488085_109217</name>
</gene>
<proteinExistence type="predicted"/>
<evidence type="ECO:0000313" key="3">
    <source>
        <dbReference type="Proteomes" id="UP000199152"/>
    </source>
</evidence>
<sequence length="66" mass="6559">MSRWLAPVAGAVGLLALVVGLVWAELDMTSMSGVGLVGLGAVGLLLGAAVAGVRQGAEVLARHRHG</sequence>
<dbReference type="RefSeq" id="WP_091326343.1">
    <property type="nucleotide sequence ID" value="NZ_FOSW01000009.1"/>
</dbReference>
<organism evidence="2 3">
    <name type="scientific">Geodermatophilus ruber</name>
    <dbReference type="NCBI Taxonomy" id="504800"/>
    <lineage>
        <taxon>Bacteria</taxon>
        <taxon>Bacillati</taxon>
        <taxon>Actinomycetota</taxon>
        <taxon>Actinomycetes</taxon>
        <taxon>Geodermatophilales</taxon>
        <taxon>Geodermatophilaceae</taxon>
        <taxon>Geodermatophilus</taxon>
    </lineage>
</organism>
<dbReference type="EMBL" id="FOSW01000009">
    <property type="protein sequence ID" value="SFL34365.1"/>
    <property type="molecule type" value="Genomic_DNA"/>
</dbReference>
<dbReference type="Proteomes" id="UP000199152">
    <property type="component" value="Unassembled WGS sequence"/>
</dbReference>
<reference evidence="2 3" key="1">
    <citation type="submission" date="2016-10" db="EMBL/GenBank/DDBJ databases">
        <authorList>
            <person name="de Groot N.N."/>
        </authorList>
    </citation>
    <scope>NUCLEOTIDE SEQUENCE [LARGE SCALE GENOMIC DNA]</scope>
    <source>
        <strain evidence="2 3">DSM 45317</strain>
    </source>
</reference>
<keyword evidence="1" id="KW-1133">Transmembrane helix</keyword>
<protein>
    <submittedName>
        <fullName evidence="2">Uncharacterized protein</fullName>
    </submittedName>
</protein>
<evidence type="ECO:0000313" key="2">
    <source>
        <dbReference type="EMBL" id="SFL34365.1"/>
    </source>
</evidence>
<evidence type="ECO:0000256" key="1">
    <source>
        <dbReference type="SAM" id="Phobius"/>
    </source>
</evidence>
<dbReference type="InParanoid" id="A0A1I4GWM9"/>
<name>A0A1I4GWM9_9ACTN</name>
<feature type="transmembrane region" description="Helical" evidence="1">
    <location>
        <begin position="34"/>
        <end position="53"/>
    </location>
</feature>
<accession>A0A1I4GWM9</accession>